<evidence type="ECO:0000256" key="1">
    <source>
        <dbReference type="SAM" id="Phobius"/>
    </source>
</evidence>
<reference evidence="3" key="1">
    <citation type="submission" date="2022-11" db="UniProtKB">
        <authorList>
            <consortium name="WormBaseParasite"/>
        </authorList>
    </citation>
    <scope>IDENTIFICATION</scope>
</reference>
<dbReference type="WBParaSite" id="PSAMB.scaffold11796size3127.g34412.t1">
    <property type="protein sequence ID" value="PSAMB.scaffold11796size3127.g34412.t1"/>
    <property type="gene ID" value="PSAMB.scaffold11796size3127.g34412"/>
</dbReference>
<keyword evidence="1" id="KW-0472">Membrane</keyword>
<keyword evidence="1" id="KW-1133">Transmembrane helix</keyword>
<dbReference type="GO" id="GO:0016020">
    <property type="term" value="C:membrane"/>
    <property type="evidence" value="ECO:0007669"/>
    <property type="project" value="InterPro"/>
</dbReference>
<proteinExistence type="predicted"/>
<feature type="transmembrane region" description="Helical" evidence="1">
    <location>
        <begin position="113"/>
        <end position="135"/>
    </location>
</feature>
<evidence type="ECO:0000313" key="2">
    <source>
        <dbReference type="Proteomes" id="UP000887566"/>
    </source>
</evidence>
<accession>A0A914UQS3</accession>
<keyword evidence="1" id="KW-0812">Transmembrane</keyword>
<dbReference type="GO" id="GO:0006811">
    <property type="term" value="P:monoatomic ion transport"/>
    <property type="evidence" value="ECO:0007669"/>
    <property type="project" value="InterPro"/>
</dbReference>
<keyword evidence="2" id="KW-1185">Reference proteome</keyword>
<organism evidence="2 3">
    <name type="scientific">Plectus sambesii</name>
    <dbReference type="NCBI Taxonomy" id="2011161"/>
    <lineage>
        <taxon>Eukaryota</taxon>
        <taxon>Metazoa</taxon>
        <taxon>Ecdysozoa</taxon>
        <taxon>Nematoda</taxon>
        <taxon>Chromadorea</taxon>
        <taxon>Plectida</taxon>
        <taxon>Plectina</taxon>
        <taxon>Plectoidea</taxon>
        <taxon>Plectidae</taxon>
        <taxon>Plectus</taxon>
    </lineage>
</organism>
<dbReference type="Proteomes" id="UP000887566">
    <property type="component" value="Unplaced"/>
</dbReference>
<dbReference type="AlphaFoldDB" id="A0A914UQS3"/>
<sequence>MVSVIIMFIHQRLLSYNSLPPDWLVALLRTGRQRNKAIRRSADNLLDRNSAHLPLFAPRNSRLDATDTDRSETAIDLHRCLELLNEVNHQLAEQKVTQRNELMWRRIFDKVDLTAGAIFLVLNCSVTFYAFFWVAGGLY</sequence>
<evidence type="ECO:0000313" key="3">
    <source>
        <dbReference type="WBParaSite" id="PSAMB.scaffold11796size3127.g34412.t1"/>
    </source>
</evidence>
<dbReference type="SUPFAM" id="SSF90112">
    <property type="entry name" value="Neurotransmitter-gated ion-channel transmembrane pore"/>
    <property type="match status" value="1"/>
</dbReference>
<name>A0A914UQS3_9BILA</name>
<protein>
    <submittedName>
        <fullName evidence="3">Uncharacterized protein</fullName>
    </submittedName>
</protein>
<dbReference type="InterPro" id="IPR036719">
    <property type="entry name" value="Neuro-gated_channel_TM_sf"/>
</dbReference>